<organism evidence="1 2">
    <name type="scientific">Pangasius djambal</name>
    <dbReference type="NCBI Taxonomy" id="1691987"/>
    <lineage>
        <taxon>Eukaryota</taxon>
        <taxon>Metazoa</taxon>
        <taxon>Chordata</taxon>
        <taxon>Craniata</taxon>
        <taxon>Vertebrata</taxon>
        <taxon>Euteleostomi</taxon>
        <taxon>Actinopterygii</taxon>
        <taxon>Neopterygii</taxon>
        <taxon>Teleostei</taxon>
        <taxon>Ostariophysi</taxon>
        <taxon>Siluriformes</taxon>
        <taxon>Pangasiidae</taxon>
        <taxon>Pangasius</taxon>
    </lineage>
</organism>
<gene>
    <name evidence="1" type="ORF">PDJAM_G00097110</name>
</gene>
<reference evidence="1" key="1">
    <citation type="submission" date="2020-02" db="EMBL/GenBank/DDBJ databases">
        <title>Genome sequencing of the panga catfish, Pangasius djambal.</title>
        <authorList>
            <person name="Wen M."/>
            <person name="Zahm M."/>
            <person name="Roques C."/>
            <person name="Cabau C."/>
            <person name="Klopp C."/>
            <person name="Donnadieu C."/>
            <person name="Jouanno E."/>
            <person name="Avarre J.-C."/>
            <person name="Campet M."/>
            <person name="Ha T."/>
            <person name="Dugue R."/>
            <person name="Lampietro C."/>
            <person name="Louis A."/>
            <person name="Herpin A."/>
            <person name="Echchiki A."/>
            <person name="Berthelot C."/>
            <person name="Parey E."/>
            <person name="Roest-Crollius H."/>
            <person name="Braasch I."/>
            <person name="Postlethwait J.H."/>
            <person name="Bobe J."/>
            <person name="Montfort J."/>
            <person name="Bouchez O."/>
            <person name="Begum T."/>
            <person name="Schartl M."/>
            <person name="Gustiano R."/>
            <person name="Guiguen Y."/>
        </authorList>
    </citation>
    <scope>NUCLEOTIDE SEQUENCE</scope>
    <source>
        <strain evidence="1">Pdj_M5554</strain>
    </source>
</reference>
<dbReference type="Proteomes" id="UP000830395">
    <property type="component" value="Chromosome 19"/>
</dbReference>
<evidence type="ECO:0000313" key="1">
    <source>
        <dbReference type="EMBL" id="MCJ8743691.1"/>
    </source>
</evidence>
<name>A0ACC5Z6K5_9TELE</name>
<comment type="caution">
    <text evidence="1">The sequence shown here is derived from an EMBL/GenBank/DDBJ whole genome shotgun (WGS) entry which is preliminary data.</text>
</comment>
<sequence>MESRHHGYRPFNPSHAKPFLAWMNSSHQEGEQGPNCAASMGPSRVLLQELLWQFEQRECLALEEERQRCSHGALGYRRPLTRDSLLALIPASECRLLERLCARIPPSHTATVLFRFREILAHNYVVPWELVCIFKQVLRDFLKRQEEVGYRRSFPPAPPILLPVSPPPADINTRDEKTTKSSSLEGKEKHREEIPTISSYTGSLVCTSAPLCVSCRELAFRLDSDLLRVIRSTYSLEMAGGLFGTWWSRVGPYYTKAYQEVWVGLGIMTYFYYKISYGGKKAVKSKSDHSH</sequence>
<protein>
    <submittedName>
        <fullName evidence="1">Uncharacterized protein</fullName>
    </submittedName>
</protein>
<proteinExistence type="predicted"/>
<dbReference type="EMBL" id="CM040993">
    <property type="protein sequence ID" value="MCJ8743691.1"/>
    <property type="molecule type" value="Genomic_DNA"/>
</dbReference>
<keyword evidence="2" id="KW-1185">Reference proteome</keyword>
<accession>A0ACC5Z6K5</accession>
<evidence type="ECO:0000313" key="2">
    <source>
        <dbReference type="Proteomes" id="UP000830395"/>
    </source>
</evidence>